<reference evidence="1 2" key="1">
    <citation type="journal article" date="2017" name="Mol. Biol. Evol.">
        <title>The 4-celled Tetrabaena socialis nuclear genome reveals the essential components for genetic control of cell number at the origin of multicellularity in the volvocine lineage.</title>
        <authorList>
            <person name="Featherston J."/>
            <person name="Arakaki Y."/>
            <person name="Hanschen E.R."/>
            <person name="Ferris P.J."/>
            <person name="Michod R.E."/>
            <person name="Olson B.J.S.C."/>
            <person name="Nozaki H."/>
            <person name="Durand P.M."/>
        </authorList>
    </citation>
    <scope>NUCLEOTIDE SEQUENCE [LARGE SCALE GENOMIC DNA]</scope>
    <source>
        <strain evidence="1 2">NIES-571</strain>
    </source>
</reference>
<protein>
    <submittedName>
        <fullName evidence="1">Uncharacterized protein</fullName>
    </submittedName>
</protein>
<accession>A0A2J7ZMQ0</accession>
<sequence length="142" mass="16028">RSRKTRLSLPSPPRLFVHLLHSSSLPVNLHLSARSRQSSRMLRVAQHAARLGRPALTRGMALEGTKFADGEKAIEDRYFTKEDSRIMAKLMAKVKEQSDIADKHAAEGVKAAELSALKQITAKYNISKEDVDKLVKWKHTHY</sequence>
<keyword evidence="2" id="KW-1185">Reference proteome</keyword>
<proteinExistence type="predicted"/>
<feature type="non-terminal residue" evidence="1">
    <location>
        <position position="1"/>
    </location>
</feature>
<evidence type="ECO:0000313" key="1">
    <source>
        <dbReference type="EMBL" id="PNH01544.1"/>
    </source>
</evidence>
<dbReference type="AlphaFoldDB" id="A0A2J7ZMQ0"/>
<evidence type="ECO:0000313" key="2">
    <source>
        <dbReference type="Proteomes" id="UP000236333"/>
    </source>
</evidence>
<dbReference type="EMBL" id="PGGS01000864">
    <property type="protein sequence ID" value="PNH01544.1"/>
    <property type="molecule type" value="Genomic_DNA"/>
</dbReference>
<comment type="caution">
    <text evidence="1">The sequence shown here is derived from an EMBL/GenBank/DDBJ whole genome shotgun (WGS) entry which is preliminary data.</text>
</comment>
<dbReference type="OrthoDB" id="301837at2759"/>
<gene>
    <name evidence="1" type="ORF">TSOC_012569</name>
</gene>
<name>A0A2J7ZMQ0_9CHLO</name>
<organism evidence="1 2">
    <name type="scientific">Tetrabaena socialis</name>
    <dbReference type="NCBI Taxonomy" id="47790"/>
    <lineage>
        <taxon>Eukaryota</taxon>
        <taxon>Viridiplantae</taxon>
        <taxon>Chlorophyta</taxon>
        <taxon>core chlorophytes</taxon>
        <taxon>Chlorophyceae</taxon>
        <taxon>CS clade</taxon>
        <taxon>Chlamydomonadales</taxon>
        <taxon>Tetrabaenaceae</taxon>
        <taxon>Tetrabaena</taxon>
    </lineage>
</organism>
<dbReference type="Proteomes" id="UP000236333">
    <property type="component" value="Unassembled WGS sequence"/>
</dbReference>